<dbReference type="InterPro" id="IPR041854">
    <property type="entry name" value="BFD-like_2Fe2S-bd_dom_sf"/>
</dbReference>
<dbReference type="Proteomes" id="UP001595528">
    <property type="component" value="Unassembled WGS sequence"/>
</dbReference>
<gene>
    <name evidence="7" type="ORF">ACFOGJ_14640</name>
</gene>
<dbReference type="Pfam" id="PF07992">
    <property type="entry name" value="Pyr_redox_2"/>
    <property type="match status" value="1"/>
</dbReference>
<dbReference type="EMBL" id="JBHRTR010000028">
    <property type="protein sequence ID" value="MFC3228479.1"/>
    <property type="molecule type" value="Genomic_DNA"/>
</dbReference>
<dbReference type="Gene3D" id="3.50.50.60">
    <property type="entry name" value="FAD/NAD(P)-binding domain"/>
    <property type="match status" value="1"/>
</dbReference>
<dbReference type="InterPro" id="IPR028896">
    <property type="entry name" value="GcvT/YgfZ/DmdA"/>
</dbReference>
<sequence length="1009" mass="106023">MSGWRLESGGALLDREKALSFRFNGAHLTGLAGDSLASALLAAGRTLVGRSFKYHRPRGIFSAGPEEPSALVTLHEGPRTEPNSRATMVELYEGLVAHSQNHWPSLELDAGALAGLVAPLLPAGFYYKTFMAGGQRGWHHMERHIRRAAGLGRASLEADPDSYDQRHAFCDVLVVGAGPAGLQAARAAAAAGARVILADEQAVPGGSLWEAQGQLDGMAPGDWGQGRFQALAALSNVTLLPRTTVVGYYDGNRLAAVERLTDHLPPGSSAGPRQRLWKLQAAEVVIAAGATERPIVFPGNDRPGVMLAGAALRFAARQAVAAGRSPVLFTCHDGGHDCAFALHDLGVPVTMIVDCRGQVPQRLRDGAAQRGITLRAGAVVCEAGGGAKGLSRLSVAEWDGARPRGRVERVVADALLVAGGWTPNLQLPAQAGGPPVFDVDRLAFLPGTARERWRTAGAAAGLAGLRACLDSGAEAGAAAARAAGFDADPAPTPAIEGTGPAEGGGAIAPLWEVPPRRGRGKAFVDLQNDVTAEDVRLAAREGYRSVEHLKRYTTLGMAPDQGRTGNLNGLAILAAATGRPIAETGTTTFRPPAVPVALGPVAGTATAAHVRPVRRTPMHDWHVGAGAEMLAAGLWMRPRVYRREGESLEQAYVREARHVRDAVGIVDVSTLGKIDVQGPDAAEFLNRIYANGFAKLPVGKARYGVMLRDDGLVFDDGTTWRLSEHHFLMTTTTANAAAVLTHMEYQLAVAWPELRVHLASVTDQWAAMAVAGPRSRQVLQACVTDLDLGNAAFPMMAVGAGTLSGMPVMVARLSFSGELAFEVYAPAHLGRPVWEALIAAGKPQGIMPYGTEALGTLRIEKGHVSAPELDGRATLDDLGLGRMVSTKKPYIGRALIDRPGLTAPDRRVLVGLKALEGRALRAGAHLVAALAPPGRGTAEQHKLGPSLGHVTSATYSPATEGYVALALLAGGRARMGETLTAADPLRWDSQRVEVVAPCFVDPEGSRMHG</sequence>
<dbReference type="Pfam" id="PF13510">
    <property type="entry name" value="Fer2_4"/>
    <property type="match status" value="1"/>
</dbReference>
<dbReference type="Gene3D" id="3.30.1360.120">
    <property type="entry name" value="Probable tRNA modification gtpase trme, domain 1"/>
    <property type="match status" value="1"/>
</dbReference>
<dbReference type="PANTHER" id="PTHR43757:SF2">
    <property type="entry name" value="AMINOMETHYLTRANSFERASE, MITOCHONDRIAL"/>
    <property type="match status" value="1"/>
</dbReference>
<dbReference type="NCBIfam" id="TIGR01372">
    <property type="entry name" value="soxA"/>
    <property type="match status" value="1"/>
</dbReference>
<dbReference type="Gene3D" id="3.10.20.440">
    <property type="entry name" value="2Fe-2S iron-sulphur cluster binding domain, sarcosine oxidase, alpha subunit, N-terminal domain"/>
    <property type="match status" value="1"/>
</dbReference>
<feature type="domain" description="SoxA A3" evidence="6">
    <location>
        <begin position="520"/>
        <end position="603"/>
    </location>
</feature>
<comment type="similarity">
    <text evidence="1">Belongs to the GcvT family.</text>
</comment>
<dbReference type="InterPro" id="IPR023753">
    <property type="entry name" value="FAD/NAD-binding_dom"/>
</dbReference>
<comment type="caution">
    <text evidence="7">The sequence shown here is derived from an EMBL/GenBank/DDBJ whole genome shotgun (WGS) entry which is preliminary data.</text>
</comment>
<feature type="domain" description="Aminomethyltransferase C-terminal" evidence="5">
    <location>
        <begin position="907"/>
        <end position="1001"/>
    </location>
</feature>
<organism evidence="7 8">
    <name type="scientific">Marinibaculum pumilum</name>
    <dbReference type="NCBI Taxonomy" id="1766165"/>
    <lineage>
        <taxon>Bacteria</taxon>
        <taxon>Pseudomonadati</taxon>
        <taxon>Pseudomonadota</taxon>
        <taxon>Alphaproteobacteria</taxon>
        <taxon>Rhodospirillales</taxon>
        <taxon>Rhodospirillaceae</taxon>
        <taxon>Marinibaculum</taxon>
    </lineage>
</organism>
<dbReference type="PIRSF" id="PIRSF037980">
    <property type="entry name" value="SoxA"/>
    <property type="match status" value="1"/>
</dbReference>
<dbReference type="InterPro" id="IPR041117">
    <property type="entry name" value="SoxA_A3"/>
</dbReference>
<dbReference type="SUPFAM" id="SSF51905">
    <property type="entry name" value="FAD/NAD(P)-binding domain"/>
    <property type="match status" value="1"/>
</dbReference>
<dbReference type="SUPFAM" id="SSF101790">
    <property type="entry name" value="Aminomethyltransferase beta-barrel domain"/>
    <property type="match status" value="1"/>
</dbReference>
<evidence type="ECO:0000259" key="6">
    <source>
        <dbReference type="Pfam" id="PF17806"/>
    </source>
</evidence>
<feature type="domain" description="FAD/NAD(P)-binding" evidence="4">
    <location>
        <begin position="171"/>
        <end position="432"/>
    </location>
</feature>
<dbReference type="RefSeq" id="WP_379901629.1">
    <property type="nucleotide sequence ID" value="NZ_JBHRTR010000028.1"/>
</dbReference>
<accession>A0ABV7L1Y0</accession>
<dbReference type="Pfam" id="PF08669">
    <property type="entry name" value="GCV_T_C"/>
    <property type="match status" value="1"/>
</dbReference>
<evidence type="ECO:0000259" key="5">
    <source>
        <dbReference type="Pfam" id="PF08669"/>
    </source>
</evidence>
<evidence type="ECO:0000259" key="4">
    <source>
        <dbReference type="Pfam" id="PF07992"/>
    </source>
</evidence>
<reference evidence="8" key="1">
    <citation type="journal article" date="2019" name="Int. J. Syst. Evol. Microbiol.">
        <title>The Global Catalogue of Microorganisms (GCM) 10K type strain sequencing project: providing services to taxonomists for standard genome sequencing and annotation.</title>
        <authorList>
            <consortium name="The Broad Institute Genomics Platform"/>
            <consortium name="The Broad Institute Genome Sequencing Center for Infectious Disease"/>
            <person name="Wu L."/>
            <person name="Ma J."/>
        </authorList>
    </citation>
    <scope>NUCLEOTIDE SEQUENCE [LARGE SCALE GENOMIC DNA]</scope>
    <source>
        <strain evidence="8">KCTC 42964</strain>
    </source>
</reference>
<dbReference type="PANTHER" id="PTHR43757">
    <property type="entry name" value="AMINOMETHYLTRANSFERASE"/>
    <property type="match status" value="1"/>
</dbReference>
<dbReference type="InterPro" id="IPR006277">
    <property type="entry name" value="Sarcosine_oxidase_asu"/>
</dbReference>
<protein>
    <submittedName>
        <fullName evidence="7">Sarcosine oxidase subunit alpha family protein</fullName>
    </submittedName>
</protein>
<name>A0ABV7L1Y0_9PROT</name>
<keyword evidence="2" id="KW-0560">Oxidoreductase</keyword>
<dbReference type="Pfam" id="PF01571">
    <property type="entry name" value="GCV_T"/>
    <property type="match status" value="1"/>
</dbReference>
<dbReference type="PRINTS" id="PR00411">
    <property type="entry name" value="PNDRDTASEI"/>
</dbReference>
<dbReference type="InterPro" id="IPR013977">
    <property type="entry name" value="GcvT_C"/>
</dbReference>
<dbReference type="InterPro" id="IPR027266">
    <property type="entry name" value="TrmE/GcvT-like"/>
</dbReference>
<evidence type="ECO:0000313" key="7">
    <source>
        <dbReference type="EMBL" id="MFC3228479.1"/>
    </source>
</evidence>
<dbReference type="InterPro" id="IPR042204">
    <property type="entry name" value="2Fe-2S-bd_N"/>
</dbReference>
<proteinExistence type="inferred from homology"/>
<dbReference type="InterPro" id="IPR029043">
    <property type="entry name" value="GcvT/YgfZ_C"/>
</dbReference>
<dbReference type="InterPro" id="IPR006222">
    <property type="entry name" value="GCVT_N"/>
</dbReference>
<evidence type="ECO:0000259" key="3">
    <source>
        <dbReference type="Pfam" id="PF01571"/>
    </source>
</evidence>
<dbReference type="InterPro" id="IPR036188">
    <property type="entry name" value="FAD/NAD-bd_sf"/>
</dbReference>
<evidence type="ECO:0000256" key="1">
    <source>
        <dbReference type="ARBA" id="ARBA00008609"/>
    </source>
</evidence>
<feature type="domain" description="GCVT N-terminal" evidence="3">
    <location>
        <begin position="618"/>
        <end position="888"/>
    </location>
</feature>
<dbReference type="PRINTS" id="PR00368">
    <property type="entry name" value="FADPNR"/>
</dbReference>
<dbReference type="Pfam" id="PF17806">
    <property type="entry name" value="SO_alpha_A3"/>
    <property type="match status" value="1"/>
</dbReference>
<evidence type="ECO:0000256" key="2">
    <source>
        <dbReference type="ARBA" id="ARBA00023002"/>
    </source>
</evidence>
<evidence type="ECO:0000313" key="8">
    <source>
        <dbReference type="Proteomes" id="UP001595528"/>
    </source>
</evidence>
<dbReference type="SUPFAM" id="SSF103025">
    <property type="entry name" value="Folate-binding domain"/>
    <property type="match status" value="1"/>
</dbReference>
<dbReference type="Gene3D" id="1.10.10.1100">
    <property type="entry name" value="BFD-like [2Fe-2S]-binding domain"/>
    <property type="match status" value="1"/>
</dbReference>
<keyword evidence="8" id="KW-1185">Reference proteome</keyword>